<evidence type="ECO:0000313" key="2">
    <source>
        <dbReference type="Proteomes" id="UP000887013"/>
    </source>
</evidence>
<reference evidence="1" key="1">
    <citation type="submission" date="2020-08" db="EMBL/GenBank/DDBJ databases">
        <title>Multicomponent nature underlies the extraordinary mechanical properties of spider dragline silk.</title>
        <authorList>
            <person name="Kono N."/>
            <person name="Nakamura H."/>
            <person name="Mori M."/>
            <person name="Yoshida Y."/>
            <person name="Ohtoshi R."/>
            <person name="Malay A.D."/>
            <person name="Moran D.A.P."/>
            <person name="Tomita M."/>
            <person name="Numata K."/>
            <person name="Arakawa K."/>
        </authorList>
    </citation>
    <scope>NUCLEOTIDE SEQUENCE</scope>
</reference>
<feature type="non-terminal residue" evidence="1">
    <location>
        <position position="1"/>
    </location>
</feature>
<comment type="caution">
    <text evidence="1">The sequence shown here is derived from an EMBL/GenBank/DDBJ whole genome shotgun (WGS) entry which is preliminary data.</text>
</comment>
<sequence length="23" mass="2604">MQAVKCYYIGGLDSLPHRTYGCK</sequence>
<dbReference type="EMBL" id="BMAW01050028">
    <property type="protein sequence ID" value="GFS73600.1"/>
    <property type="molecule type" value="Genomic_DNA"/>
</dbReference>
<protein>
    <submittedName>
        <fullName evidence="1">Uncharacterized protein</fullName>
    </submittedName>
</protein>
<evidence type="ECO:0000313" key="1">
    <source>
        <dbReference type="EMBL" id="GFS73600.1"/>
    </source>
</evidence>
<keyword evidence="2" id="KW-1185">Reference proteome</keyword>
<organism evidence="1 2">
    <name type="scientific">Nephila pilipes</name>
    <name type="common">Giant wood spider</name>
    <name type="synonym">Nephila maculata</name>
    <dbReference type="NCBI Taxonomy" id="299642"/>
    <lineage>
        <taxon>Eukaryota</taxon>
        <taxon>Metazoa</taxon>
        <taxon>Ecdysozoa</taxon>
        <taxon>Arthropoda</taxon>
        <taxon>Chelicerata</taxon>
        <taxon>Arachnida</taxon>
        <taxon>Araneae</taxon>
        <taxon>Araneomorphae</taxon>
        <taxon>Entelegynae</taxon>
        <taxon>Araneoidea</taxon>
        <taxon>Nephilidae</taxon>
        <taxon>Nephila</taxon>
    </lineage>
</organism>
<gene>
    <name evidence="1" type="ORF">NPIL_195591</name>
</gene>
<dbReference type="Proteomes" id="UP000887013">
    <property type="component" value="Unassembled WGS sequence"/>
</dbReference>
<dbReference type="AlphaFoldDB" id="A0A8X6MRB0"/>
<accession>A0A8X6MRB0</accession>
<proteinExistence type="predicted"/>
<name>A0A8X6MRB0_NEPPI</name>